<dbReference type="Proteomes" id="UP000008854">
    <property type="component" value="Unassembled WGS sequence"/>
</dbReference>
<accession>A0AA82N4P6</accession>
<organism evidence="1 2">
    <name type="scientific">Schistosoma mansoni</name>
    <name type="common">Blood fluke</name>
    <dbReference type="NCBI Taxonomy" id="6183"/>
    <lineage>
        <taxon>Eukaryota</taxon>
        <taxon>Metazoa</taxon>
        <taxon>Spiralia</taxon>
        <taxon>Lophotrochozoa</taxon>
        <taxon>Platyhelminthes</taxon>
        <taxon>Trematoda</taxon>
        <taxon>Digenea</taxon>
        <taxon>Strigeidida</taxon>
        <taxon>Schistosomatoidea</taxon>
        <taxon>Schistosomatidae</taxon>
        <taxon>Schistosoma</taxon>
    </lineage>
</organism>
<dbReference type="WBParaSite" id="Smp_349460.1">
    <property type="protein sequence ID" value="Smp_349460.1"/>
    <property type="gene ID" value="Smp_349460"/>
</dbReference>
<proteinExistence type="predicted"/>
<dbReference type="AlphaFoldDB" id="A0AA82N4P6"/>
<evidence type="ECO:0000313" key="2">
    <source>
        <dbReference type="WBParaSite" id="Smp_336365.1"/>
    </source>
</evidence>
<evidence type="ECO:0000313" key="3">
    <source>
        <dbReference type="WBParaSite" id="Smp_349460.1"/>
    </source>
</evidence>
<protein>
    <submittedName>
        <fullName evidence="2 3">Uncharacterized protein</fullName>
    </submittedName>
</protein>
<evidence type="ECO:0000313" key="1">
    <source>
        <dbReference type="Proteomes" id="UP000008854"/>
    </source>
</evidence>
<sequence>MTCRYPCRHILLTYVKRPTLTAHHILRPCSRWKLNNTHNFHYNTTTLPRRSEEYIRIQRSQKIHKQQIVEKYGEHFAMVVEKKVDNYHLKINN</sequence>
<dbReference type="WBParaSite" id="Smp_336365.1">
    <property type="protein sequence ID" value="Smp_336365.1"/>
    <property type="gene ID" value="Smp_336365"/>
</dbReference>
<name>A0AA82N4P6_SCHMA</name>
<reference evidence="2 3" key="2">
    <citation type="submission" date="2023-11" db="UniProtKB">
        <authorList>
            <consortium name="WormBaseParasite"/>
        </authorList>
    </citation>
    <scope>IDENTIFICATION</scope>
    <source>
        <strain evidence="2 3">Puerto Rican</strain>
    </source>
</reference>
<reference evidence="1" key="1">
    <citation type="journal article" date="2012" name="PLoS Negl. Trop. Dis.">
        <title>A systematically improved high quality genome and transcriptome of the human blood fluke Schistosoma mansoni.</title>
        <authorList>
            <person name="Protasio A.V."/>
            <person name="Tsai I.J."/>
            <person name="Babbage A."/>
            <person name="Nichol S."/>
            <person name="Hunt M."/>
            <person name="Aslett M.A."/>
            <person name="De Silva N."/>
            <person name="Velarde G.S."/>
            <person name="Anderson T.J."/>
            <person name="Clark R.C."/>
            <person name="Davidson C."/>
            <person name="Dillon G.P."/>
            <person name="Holroyd N.E."/>
            <person name="LoVerde P.T."/>
            <person name="Lloyd C."/>
            <person name="McQuillan J."/>
            <person name="Oliveira G."/>
            <person name="Otto T.D."/>
            <person name="Parker-Manuel S.J."/>
            <person name="Quail M.A."/>
            <person name="Wilson R.A."/>
            <person name="Zerlotini A."/>
            <person name="Dunne D.W."/>
            <person name="Berriman M."/>
        </authorList>
    </citation>
    <scope>NUCLEOTIDE SEQUENCE [LARGE SCALE GENOMIC DNA]</scope>
    <source>
        <strain evidence="1">Puerto Rican</strain>
    </source>
</reference>
<keyword evidence="1" id="KW-1185">Reference proteome</keyword>